<organism evidence="1">
    <name type="scientific">Timema monikensis</name>
    <dbReference type="NCBI Taxonomy" id="170555"/>
    <lineage>
        <taxon>Eukaryota</taxon>
        <taxon>Metazoa</taxon>
        <taxon>Ecdysozoa</taxon>
        <taxon>Arthropoda</taxon>
        <taxon>Hexapoda</taxon>
        <taxon>Insecta</taxon>
        <taxon>Pterygota</taxon>
        <taxon>Neoptera</taxon>
        <taxon>Polyneoptera</taxon>
        <taxon>Phasmatodea</taxon>
        <taxon>Timematodea</taxon>
        <taxon>Timematoidea</taxon>
        <taxon>Timematidae</taxon>
        <taxon>Timema</taxon>
    </lineage>
</organism>
<dbReference type="EMBL" id="OB792824">
    <property type="protein sequence ID" value="CAD7424677.1"/>
    <property type="molecule type" value="Genomic_DNA"/>
</dbReference>
<protein>
    <recommendedName>
        <fullName evidence="2">Magnesium-dependent phosphatase 1</fullName>
    </recommendedName>
</protein>
<dbReference type="NCBIfam" id="TIGR01681">
    <property type="entry name" value="HAD-SF-IIIC"/>
    <property type="match status" value="1"/>
</dbReference>
<name>A0A7R9E1R7_9NEOP</name>
<evidence type="ECO:0008006" key="2">
    <source>
        <dbReference type="Google" id="ProtNLM"/>
    </source>
</evidence>
<evidence type="ECO:0000313" key="1">
    <source>
        <dbReference type="EMBL" id="CAD7424677.1"/>
    </source>
</evidence>
<accession>A0A7R9E1R7</accession>
<dbReference type="InterPro" id="IPR010036">
    <property type="entry name" value="MDP_1_eu_arc"/>
</dbReference>
<dbReference type="NCBIfam" id="TIGR01685">
    <property type="entry name" value="MDP-1"/>
    <property type="match status" value="1"/>
</dbReference>
<proteinExistence type="predicted"/>
<sequence>MNNGGVNDSLAKLYSNEVVDSRGEIIRYYPEVPEVLKKLANDGFILAVASRTSEIKGANQLLKLFDWDLYFKYKEIYPGSKVTHFNKIKKDSGVSFKDMIFFDDEQRNIRDLTQHGVVSILVKNGVNFKVIEEGLLQFRKGLKSLWIVSIVDGSFSTSSDKHCLNLSSSTCLNGQPLSDKGPTVVGGLWSWASTFGCVVWSEIVPRPQTRYTPDTWPYGGFAALLEPLGTGE</sequence>
<dbReference type="Gene3D" id="3.40.50.1000">
    <property type="entry name" value="HAD superfamily/HAD-like"/>
    <property type="match status" value="1"/>
</dbReference>
<dbReference type="InterPro" id="IPR036412">
    <property type="entry name" value="HAD-like_sf"/>
</dbReference>
<dbReference type="InterPro" id="IPR023214">
    <property type="entry name" value="HAD_sf"/>
</dbReference>
<dbReference type="PANTHER" id="PTHR17901:SF14">
    <property type="entry name" value="MAGNESIUM-DEPENDENT PHOSPHATASE 1"/>
    <property type="match status" value="1"/>
</dbReference>
<gene>
    <name evidence="1" type="ORF">TMSB3V08_LOCUS1613</name>
</gene>
<dbReference type="InterPro" id="IPR010033">
    <property type="entry name" value="HAD_SF_ppase_IIIC"/>
</dbReference>
<dbReference type="Pfam" id="PF12689">
    <property type="entry name" value="Acid_PPase"/>
    <property type="match status" value="1"/>
</dbReference>
<dbReference type="AlphaFoldDB" id="A0A7R9E1R7"/>
<dbReference type="PANTHER" id="PTHR17901">
    <property type="entry name" value="MAGNESIUM-DEPENDENT PHOSPHATASE 1 MDP1"/>
    <property type="match status" value="1"/>
</dbReference>
<dbReference type="SUPFAM" id="SSF56784">
    <property type="entry name" value="HAD-like"/>
    <property type="match status" value="1"/>
</dbReference>
<dbReference type="GO" id="GO:0003993">
    <property type="term" value="F:acid phosphatase activity"/>
    <property type="evidence" value="ECO:0007669"/>
    <property type="project" value="TreeGrafter"/>
</dbReference>
<reference evidence="1" key="1">
    <citation type="submission" date="2020-11" db="EMBL/GenBank/DDBJ databases">
        <authorList>
            <person name="Tran Van P."/>
        </authorList>
    </citation>
    <scope>NUCLEOTIDE SEQUENCE</scope>
</reference>